<evidence type="ECO:0000313" key="12">
    <source>
        <dbReference type="EMBL" id="HCQ40825.1"/>
    </source>
</evidence>
<feature type="active site" description="Nucleophile" evidence="9">
    <location>
        <position position="101"/>
    </location>
</feature>
<dbReference type="NCBIfam" id="NF001138">
    <property type="entry name" value="PRK00143.1"/>
    <property type="match status" value="1"/>
</dbReference>
<evidence type="ECO:0000256" key="5">
    <source>
        <dbReference type="ARBA" id="ARBA00022840"/>
    </source>
</evidence>
<dbReference type="InterPro" id="IPR046885">
    <property type="entry name" value="MnmA-like_C"/>
</dbReference>
<dbReference type="Gene3D" id="2.30.30.280">
    <property type="entry name" value="Adenine nucleotide alpha hydrolases-like domains"/>
    <property type="match status" value="1"/>
</dbReference>
<dbReference type="PANTHER" id="PTHR11933:SF5">
    <property type="entry name" value="MITOCHONDRIAL TRNA-SPECIFIC 2-THIOURIDYLASE 1"/>
    <property type="match status" value="1"/>
</dbReference>
<keyword evidence="6 9" id="KW-0694">RNA-binding</keyword>
<evidence type="ECO:0000313" key="13">
    <source>
        <dbReference type="Proteomes" id="UP000262056"/>
    </source>
</evidence>
<reference evidence="12 13" key="1">
    <citation type="journal article" date="2018" name="Nat. Biotechnol.">
        <title>A standardized bacterial taxonomy based on genome phylogeny substantially revises the tree of life.</title>
        <authorList>
            <person name="Parks D.H."/>
            <person name="Chuvochina M."/>
            <person name="Waite D.W."/>
            <person name="Rinke C."/>
            <person name="Skarshewski A."/>
            <person name="Chaumeil P.A."/>
            <person name="Hugenholtz P."/>
        </authorList>
    </citation>
    <scope>NUCLEOTIDE SEQUENCE [LARGE SCALE GENOMIC DNA]</scope>
    <source>
        <strain evidence="12">UBA12021</strain>
    </source>
</reference>
<accession>A0A656PNL2</accession>
<name>A0A656PNL2_UNCKA</name>
<comment type="similarity">
    <text evidence="9">Belongs to the MnmA/TRMU family.</text>
</comment>
<keyword evidence="7" id="KW-1015">Disulfide bond</keyword>
<dbReference type="GO" id="GO:0005737">
    <property type="term" value="C:cytoplasm"/>
    <property type="evidence" value="ECO:0007669"/>
    <property type="project" value="UniProtKB-SubCell"/>
</dbReference>
<dbReference type="FunFam" id="3.40.50.620:FF:000115">
    <property type="entry name" value="tRNA-specific 2-thiouridylase MnmA"/>
    <property type="match status" value="1"/>
</dbReference>
<comment type="caution">
    <text evidence="9">Lacks conserved residue(s) required for the propagation of feature annotation.</text>
</comment>
<dbReference type="EC" id="2.8.1.13" evidence="9"/>
<comment type="subcellular location">
    <subcellularLocation>
        <location evidence="9">Cytoplasm</location>
    </subcellularLocation>
</comment>
<dbReference type="InterPro" id="IPR004506">
    <property type="entry name" value="MnmA-like"/>
</dbReference>
<feature type="binding site" evidence="9">
    <location>
        <position position="38"/>
    </location>
    <ligand>
        <name>ATP</name>
        <dbReference type="ChEBI" id="CHEBI:30616"/>
    </ligand>
</feature>
<dbReference type="GO" id="GO:0103016">
    <property type="term" value="F:tRNA-uridine 2-sulfurtransferase activity"/>
    <property type="evidence" value="ECO:0007669"/>
    <property type="project" value="UniProtKB-EC"/>
</dbReference>
<organism evidence="12 13">
    <name type="scientific">candidate division WWE3 bacterium</name>
    <dbReference type="NCBI Taxonomy" id="2053526"/>
    <lineage>
        <taxon>Bacteria</taxon>
        <taxon>Katanobacteria</taxon>
    </lineage>
</organism>
<evidence type="ECO:0000259" key="10">
    <source>
        <dbReference type="Pfam" id="PF20258"/>
    </source>
</evidence>
<keyword evidence="1 9" id="KW-0820">tRNA-binding</keyword>
<dbReference type="EMBL" id="DQFB01000005">
    <property type="protein sequence ID" value="HCQ40825.1"/>
    <property type="molecule type" value="Genomic_DNA"/>
</dbReference>
<comment type="caution">
    <text evidence="12">The sequence shown here is derived from an EMBL/GenBank/DDBJ whole genome shotgun (WGS) entry which is preliminary data.</text>
</comment>
<dbReference type="AlphaFoldDB" id="A0A656PNL2"/>
<evidence type="ECO:0000256" key="4">
    <source>
        <dbReference type="ARBA" id="ARBA00022741"/>
    </source>
</evidence>
<dbReference type="Proteomes" id="UP000262056">
    <property type="component" value="Unassembled WGS sequence"/>
</dbReference>
<comment type="function">
    <text evidence="9">Catalyzes the 2-thiolation of uridine at the wobble position (U34) of tRNA, leading to the formation of s(2)U34.</text>
</comment>
<feature type="domain" description="tRNA-specific 2-thiouridylase MnmA-like C-terminal" evidence="10">
    <location>
        <begin position="277"/>
        <end position="353"/>
    </location>
</feature>
<dbReference type="InterPro" id="IPR023382">
    <property type="entry name" value="MnmA-like_central_sf"/>
</dbReference>
<feature type="region of interest" description="Interaction with target base in tRNA" evidence="9">
    <location>
        <begin position="96"/>
        <end position="98"/>
    </location>
</feature>
<dbReference type="GO" id="GO:0005524">
    <property type="term" value="F:ATP binding"/>
    <property type="evidence" value="ECO:0007669"/>
    <property type="project" value="UniProtKB-KW"/>
</dbReference>
<proteinExistence type="inferred from homology"/>
<evidence type="ECO:0000256" key="2">
    <source>
        <dbReference type="ARBA" id="ARBA00022679"/>
    </source>
</evidence>
<feature type="active site" description="Cysteine persulfide intermediate" evidence="9">
    <location>
        <position position="197"/>
    </location>
</feature>
<evidence type="ECO:0000256" key="8">
    <source>
        <dbReference type="ARBA" id="ARBA00051542"/>
    </source>
</evidence>
<dbReference type="GO" id="GO:0000049">
    <property type="term" value="F:tRNA binding"/>
    <property type="evidence" value="ECO:0007669"/>
    <property type="project" value="UniProtKB-KW"/>
</dbReference>
<feature type="domain" description="tRNA-specific 2-thiouridylase MnmA-like central" evidence="11">
    <location>
        <begin position="205"/>
        <end position="269"/>
    </location>
</feature>
<dbReference type="Gene3D" id="2.40.30.10">
    <property type="entry name" value="Translation factors"/>
    <property type="match status" value="1"/>
</dbReference>
<dbReference type="InterPro" id="IPR014729">
    <property type="entry name" value="Rossmann-like_a/b/a_fold"/>
</dbReference>
<protein>
    <recommendedName>
        <fullName evidence="9">tRNA-specific 2-thiouridylase MnmA</fullName>
        <ecNumber evidence="9">2.8.1.13</ecNumber>
    </recommendedName>
</protein>
<keyword evidence="9" id="KW-0963">Cytoplasm</keyword>
<dbReference type="HAMAP" id="MF_00144">
    <property type="entry name" value="tRNA_thiouridyl_MnmA"/>
    <property type="match status" value="1"/>
</dbReference>
<dbReference type="CDD" id="cd01998">
    <property type="entry name" value="MnmA_TRMU-like"/>
    <property type="match status" value="1"/>
</dbReference>
<dbReference type="Pfam" id="PF03054">
    <property type="entry name" value="tRNA_Me_trans"/>
    <property type="match status" value="1"/>
</dbReference>
<keyword evidence="3 9" id="KW-0819">tRNA processing</keyword>
<feature type="region of interest" description="Interaction with tRNA" evidence="9">
    <location>
        <begin position="147"/>
        <end position="149"/>
    </location>
</feature>
<dbReference type="SUPFAM" id="SSF52402">
    <property type="entry name" value="Adenine nucleotide alpha hydrolases-like"/>
    <property type="match status" value="1"/>
</dbReference>
<feature type="site" description="Interaction with tRNA" evidence="9">
    <location>
        <position position="126"/>
    </location>
</feature>
<dbReference type="Pfam" id="PF20259">
    <property type="entry name" value="tRNA_Me_trans_M"/>
    <property type="match status" value="1"/>
</dbReference>
<evidence type="ECO:0000256" key="7">
    <source>
        <dbReference type="ARBA" id="ARBA00023157"/>
    </source>
</evidence>
<dbReference type="NCBIfam" id="TIGR00420">
    <property type="entry name" value="trmU"/>
    <property type="match status" value="1"/>
</dbReference>
<evidence type="ECO:0000256" key="9">
    <source>
        <dbReference type="HAMAP-Rule" id="MF_00144"/>
    </source>
</evidence>
<feature type="binding site" evidence="9">
    <location>
        <begin position="12"/>
        <end position="19"/>
    </location>
    <ligand>
        <name>ATP</name>
        <dbReference type="ChEBI" id="CHEBI:30616"/>
    </ligand>
</feature>
<dbReference type="GO" id="GO:0002143">
    <property type="term" value="P:tRNA wobble position uridine thiolation"/>
    <property type="evidence" value="ECO:0007669"/>
    <property type="project" value="TreeGrafter"/>
</dbReference>
<evidence type="ECO:0000256" key="3">
    <source>
        <dbReference type="ARBA" id="ARBA00022694"/>
    </source>
</evidence>
<dbReference type="PANTHER" id="PTHR11933">
    <property type="entry name" value="TRNA 5-METHYLAMINOMETHYL-2-THIOURIDYLATE -METHYLTRANSFERASE"/>
    <property type="match status" value="1"/>
</dbReference>
<evidence type="ECO:0000256" key="6">
    <source>
        <dbReference type="ARBA" id="ARBA00022884"/>
    </source>
</evidence>
<evidence type="ECO:0000256" key="1">
    <source>
        <dbReference type="ARBA" id="ARBA00022555"/>
    </source>
</evidence>
<dbReference type="InterPro" id="IPR046884">
    <property type="entry name" value="MnmA-like_central"/>
</dbReference>
<dbReference type="Pfam" id="PF20258">
    <property type="entry name" value="tRNA_Me_trans_C"/>
    <property type="match status" value="1"/>
</dbReference>
<comment type="catalytic activity">
    <reaction evidence="8 9">
        <text>S-sulfanyl-L-cysteinyl-[protein] + uridine(34) in tRNA + AH2 + ATP = 2-thiouridine(34) in tRNA + L-cysteinyl-[protein] + A + AMP + diphosphate + H(+)</text>
        <dbReference type="Rhea" id="RHEA:47032"/>
        <dbReference type="Rhea" id="RHEA-COMP:10131"/>
        <dbReference type="Rhea" id="RHEA-COMP:11726"/>
        <dbReference type="Rhea" id="RHEA-COMP:11727"/>
        <dbReference type="Rhea" id="RHEA-COMP:11728"/>
        <dbReference type="ChEBI" id="CHEBI:13193"/>
        <dbReference type="ChEBI" id="CHEBI:15378"/>
        <dbReference type="ChEBI" id="CHEBI:17499"/>
        <dbReference type="ChEBI" id="CHEBI:29950"/>
        <dbReference type="ChEBI" id="CHEBI:30616"/>
        <dbReference type="ChEBI" id="CHEBI:33019"/>
        <dbReference type="ChEBI" id="CHEBI:61963"/>
        <dbReference type="ChEBI" id="CHEBI:65315"/>
        <dbReference type="ChEBI" id="CHEBI:87170"/>
        <dbReference type="ChEBI" id="CHEBI:456215"/>
        <dbReference type="EC" id="2.8.1.13"/>
    </reaction>
</comment>
<feature type="binding site" evidence="9">
    <location>
        <position position="125"/>
    </location>
    <ligand>
        <name>ATP</name>
        <dbReference type="ChEBI" id="CHEBI:30616"/>
    </ligand>
</feature>
<keyword evidence="5 9" id="KW-0067">ATP-binding</keyword>
<sequence length="354" mass="39428">MSVSIMKKVAVGMSGGVDSSIAALLLKEQGYEVTGIFMQCWDTEDDGCGADEDKAYALQTAMALNIPFKTLDFRSEYKTRVIDYFYTEYEAGRTPNPDVMCNKEIKFGIFYEWAMKEGFDFVATGHYAGVEYREGEYKLLKGADEGKDQSYFLYRLGQRQLQHTLFPLGDMRKPEVRALAKDKMLPSYKRPESMGICFIGEVNIKDFLKKRIGEKKGKVVTSAGEEVGEHDGVSFLTVGQRHGFRLKKYFGDPMYIIGKDAVTNTLTIGSYEEALTDGFYVSDLNWIGTDPFSGTDEIKCDVRIRHLGKLIPGSVKKSGNSLSVYLSFKTFGVAPGQSAVFYKGNEVLGGGIIS</sequence>
<feature type="site" description="Interaction with tRNA" evidence="9">
    <location>
        <position position="337"/>
    </location>
</feature>
<dbReference type="Gene3D" id="3.40.50.620">
    <property type="entry name" value="HUPs"/>
    <property type="match status" value="1"/>
</dbReference>
<evidence type="ECO:0000259" key="11">
    <source>
        <dbReference type="Pfam" id="PF20259"/>
    </source>
</evidence>
<keyword evidence="2 9" id="KW-0808">Transferase</keyword>
<keyword evidence="4 9" id="KW-0547">Nucleotide-binding</keyword>
<gene>
    <name evidence="9" type="primary">mnmA</name>
    <name evidence="12" type="ORF">DIU24_03955</name>
</gene>